<accession>A0A1J7JEY7</accession>
<feature type="non-terminal residue" evidence="3">
    <location>
        <position position="1"/>
    </location>
</feature>
<dbReference type="InterPro" id="IPR010730">
    <property type="entry name" value="HET"/>
</dbReference>
<keyword evidence="4" id="KW-1185">Reference proteome</keyword>
<evidence type="ECO:0000313" key="4">
    <source>
        <dbReference type="Proteomes" id="UP000182658"/>
    </source>
</evidence>
<dbReference type="OrthoDB" id="194358at2759"/>
<protein>
    <submittedName>
        <fullName evidence="3">Uncharacterized protein</fullName>
    </submittedName>
</protein>
<dbReference type="PANTHER" id="PTHR10622">
    <property type="entry name" value="HET DOMAIN-CONTAINING PROTEIN"/>
    <property type="match status" value="1"/>
</dbReference>
<dbReference type="PANTHER" id="PTHR10622:SF10">
    <property type="entry name" value="HET DOMAIN-CONTAINING PROTEIN"/>
    <property type="match status" value="1"/>
</dbReference>
<feature type="domain" description="Heterokaryon incompatibility" evidence="1">
    <location>
        <begin position="5"/>
        <end position="48"/>
    </location>
</feature>
<proteinExistence type="predicted"/>
<dbReference type="Proteomes" id="UP000182658">
    <property type="component" value="Unassembled WGS sequence"/>
</dbReference>
<dbReference type="AlphaFoldDB" id="A0A1J7JEY7"/>
<gene>
    <name evidence="3" type="ORF">CONLIGDRAFT_551906</name>
</gene>
<evidence type="ECO:0000259" key="1">
    <source>
        <dbReference type="Pfam" id="PF06985"/>
    </source>
</evidence>
<dbReference type="Pfam" id="PF26640">
    <property type="entry name" value="DUF8212"/>
    <property type="match status" value="1"/>
</dbReference>
<dbReference type="Pfam" id="PF06985">
    <property type="entry name" value="HET"/>
    <property type="match status" value="1"/>
</dbReference>
<dbReference type="InParanoid" id="A0A1J7JEY7"/>
<name>A0A1J7JEY7_9PEZI</name>
<reference evidence="3 4" key="1">
    <citation type="submission" date="2016-10" db="EMBL/GenBank/DDBJ databases">
        <title>Draft genome sequence of Coniochaeta ligniaria NRRL30616, a lignocellulolytic fungus for bioabatement of inhibitors in plant biomass hydrolysates.</title>
        <authorList>
            <consortium name="DOE Joint Genome Institute"/>
            <person name="Jimenez D.J."/>
            <person name="Hector R.E."/>
            <person name="Riley R."/>
            <person name="Sun H."/>
            <person name="Grigoriev I.V."/>
            <person name="Van Elsas J.D."/>
            <person name="Nichols N.N."/>
        </authorList>
    </citation>
    <scope>NUCLEOTIDE SEQUENCE [LARGE SCALE GENOMIC DNA]</scope>
    <source>
        <strain evidence="3 4">NRRL 30616</strain>
    </source>
</reference>
<sequence length="181" mass="20939">AAFRDGLAYVWIDTICIDKSSSAELSEAINSMFKWYRNAAICYAYLSDVPQVRLEYSRWFTRGWTLQEMIAPQELRFYDANWDALGTKSDLLDRLCDITGVDTTALRGGNLRFFSVARKMSWASRRQTTREEDIAYCLLGIFDISMPLLYGEGSKAFIRLQEQIIKEYDDESLFAWRSTSP</sequence>
<dbReference type="STRING" id="1408157.A0A1J7JEY7"/>
<dbReference type="InterPro" id="IPR058525">
    <property type="entry name" value="DUF8212"/>
</dbReference>
<evidence type="ECO:0000313" key="3">
    <source>
        <dbReference type="EMBL" id="OIW27820.1"/>
    </source>
</evidence>
<organism evidence="3 4">
    <name type="scientific">Coniochaeta ligniaria NRRL 30616</name>
    <dbReference type="NCBI Taxonomy" id="1408157"/>
    <lineage>
        <taxon>Eukaryota</taxon>
        <taxon>Fungi</taxon>
        <taxon>Dikarya</taxon>
        <taxon>Ascomycota</taxon>
        <taxon>Pezizomycotina</taxon>
        <taxon>Sordariomycetes</taxon>
        <taxon>Sordariomycetidae</taxon>
        <taxon>Coniochaetales</taxon>
        <taxon>Coniochaetaceae</taxon>
        <taxon>Coniochaeta</taxon>
    </lineage>
</organism>
<dbReference type="EMBL" id="KV875099">
    <property type="protein sequence ID" value="OIW27820.1"/>
    <property type="molecule type" value="Genomic_DNA"/>
</dbReference>
<feature type="non-terminal residue" evidence="3">
    <location>
        <position position="181"/>
    </location>
</feature>
<evidence type="ECO:0000259" key="2">
    <source>
        <dbReference type="Pfam" id="PF26640"/>
    </source>
</evidence>
<feature type="domain" description="DUF8212" evidence="2">
    <location>
        <begin position="155"/>
        <end position="179"/>
    </location>
</feature>